<keyword evidence="7" id="KW-1185">Reference proteome</keyword>
<evidence type="ECO:0000313" key="6">
    <source>
        <dbReference type="Ensembl" id="ENSOMYP00000114363.1"/>
    </source>
</evidence>
<evidence type="ECO:0000256" key="4">
    <source>
        <dbReference type="PROSITE-ProRule" id="PRU00103"/>
    </source>
</evidence>
<dbReference type="InterPro" id="IPR057546">
    <property type="entry name" value="HEAT_GCN1"/>
</dbReference>
<dbReference type="FunFam" id="1.25.10.10:FF:000090">
    <property type="entry name" value="eIF-2-alpha kinase activator GCN1"/>
    <property type="match status" value="1"/>
</dbReference>
<feature type="repeat" description="HEAT" evidence="4">
    <location>
        <begin position="1859"/>
        <end position="1896"/>
    </location>
</feature>
<dbReference type="GeneTree" id="ENSGT00940000153612"/>
<reference evidence="6" key="2">
    <citation type="submission" date="2025-08" db="UniProtKB">
        <authorList>
            <consortium name="Ensembl"/>
        </authorList>
    </citation>
    <scope>IDENTIFICATION</scope>
</reference>
<feature type="domain" description="TOG" evidence="5">
    <location>
        <begin position="1218"/>
        <end position="1451"/>
    </location>
</feature>
<dbReference type="GO" id="GO:0005829">
    <property type="term" value="C:cytosol"/>
    <property type="evidence" value="ECO:0007669"/>
    <property type="project" value="TreeGrafter"/>
</dbReference>
<evidence type="ECO:0000256" key="2">
    <source>
        <dbReference type="ARBA" id="ARBA00022553"/>
    </source>
</evidence>
<dbReference type="Pfam" id="PF24993">
    <property type="entry name" value="GNC1_N"/>
    <property type="match status" value="1"/>
</dbReference>
<reference evidence="6" key="1">
    <citation type="submission" date="2020-07" db="EMBL/GenBank/DDBJ databases">
        <title>A long reads based de novo assembly of the rainbow trout Arlee double haploid line genome.</title>
        <authorList>
            <person name="Gao G."/>
            <person name="Palti Y."/>
        </authorList>
    </citation>
    <scope>NUCLEOTIDE SEQUENCE [LARGE SCALE GENOMIC DNA]</scope>
</reference>
<name>A0A8K9UTC6_ONCMY</name>
<protein>
    <submittedName>
        <fullName evidence="6">GCN1 activator of EIF2AK4</fullName>
    </submittedName>
</protein>
<dbReference type="FunFam" id="1.25.10.10:FF:000096">
    <property type="entry name" value="eIF-2-alpha kinase activator gcn1"/>
    <property type="match status" value="1"/>
</dbReference>
<dbReference type="InterPro" id="IPR056810">
    <property type="entry name" value="GNC1-like_N"/>
</dbReference>
<dbReference type="InterPro" id="IPR034085">
    <property type="entry name" value="TOG"/>
</dbReference>
<dbReference type="Pfam" id="PF24987">
    <property type="entry name" value="HEAT_EF3_N"/>
    <property type="match status" value="2"/>
</dbReference>
<proteinExistence type="inferred from homology"/>
<dbReference type="Pfam" id="PF02985">
    <property type="entry name" value="HEAT"/>
    <property type="match status" value="1"/>
</dbReference>
<dbReference type="PANTHER" id="PTHR23346:SF7">
    <property type="entry name" value="STALLED RIBOSOME SENSOR GCN1"/>
    <property type="match status" value="1"/>
</dbReference>
<dbReference type="Ensembl" id="ENSOMYT00000152542.1">
    <property type="protein sequence ID" value="ENSOMYP00000114363.1"/>
    <property type="gene ID" value="ENSOMYG00000021268.2"/>
</dbReference>
<feature type="repeat" description="HEAT" evidence="4">
    <location>
        <begin position="1511"/>
        <end position="1549"/>
    </location>
</feature>
<comment type="similarity">
    <text evidence="1">Belongs to the GCN1 family.</text>
</comment>
<reference evidence="6" key="3">
    <citation type="submission" date="2025-09" db="UniProtKB">
        <authorList>
            <consortium name="Ensembl"/>
        </authorList>
    </citation>
    <scope>IDENTIFICATION</scope>
</reference>
<dbReference type="PROSITE" id="PS50077">
    <property type="entry name" value="HEAT_REPEAT"/>
    <property type="match status" value="4"/>
</dbReference>
<dbReference type="FunFam" id="1.25.10.10:FF:000162">
    <property type="entry name" value="GCN1, eIF2 alpha kinase activator homolog"/>
    <property type="match status" value="1"/>
</dbReference>
<dbReference type="Gene3D" id="1.25.10.10">
    <property type="entry name" value="Leucine-rich Repeat Variant"/>
    <property type="match status" value="4"/>
</dbReference>
<feature type="repeat" description="HEAT" evidence="4">
    <location>
        <begin position="1469"/>
        <end position="1507"/>
    </location>
</feature>
<dbReference type="InterPro" id="IPR000357">
    <property type="entry name" value="HEAT"/>
</dbReference>
<dbReference type="Pfam" id="PF25801">
    <property type="entry name" value="HEAT_GCN1_C_2"/>
    <property type="match status" value="1"/>
</dbReference>
<accession>A0A8K9UTC6</accession>
<dbReference type="InterPro" id="IPR021133">
    <property type="entry name" value="HEAT_type_2"/>
</dbReference>
<dbReference type="SMART" id="SM01349">
    <property type="entry name" value="TOG"/>
    <property type="match status" value="1"/>
</dbReference>
<dbReference type="SMART" id="SM00567">
    <property type="entry name" value="EZ_HEAT"/>
    <property type="match status" value="3"/>
</dbReference>
<keyword evidence="2" id="KW-0597">Phosphoprotein</keyword>
<dbReference type="InterPro" id="IPR004155">
    <property type="entry name" value="PBS_lyase_HEAT"/>
</dbReference>
<evidence type="ECO:0000313" key="7">
    <source>
        <dbReference type="Proteomes" id="UP000694395"/>
    </source>
</evidence>
<gene>
    <name evidence="6" type="primary">LOC110525536</name>
</gene>
<dbReference type="PANTHER" id="PTHR23346">
    <property type="entry name" value="TRANSLATIONAL ACTIVATOR GCN1-RELATED"/>
    <property type="match status" value="1"/>
</dbReference>
<dbReference type="Pfam" id="PF23271">
    <property type="entry name" value="HEAT_GCN1"/>
    <property type="match status" value="1"/>
</dbReference>
<dbReference type="InterPro" id="IPR016024">
    <property type="entry name" value="ARM-type_fold"/>
</dbReference>
<dbReference type="Proteomes" id="UP000694395">
    <property type="component" value="Chromosome 6"/>
</dbReference>
<evidence type="ECO:0000256" key="1">
    <source>
        <dbReference type="ARBA" id="ARBA00007366"/>
    </source>
</evidence>
<evidence type="ECO:0000256" key="3">
    <source>
        <dbReference type="ARBA" id="ARBA00022737"/>
    </source>
</evidence>
<dbReference type="SUPFAM" id="SSF48371">
    <property type="entry name" value="ARM repeat"/>
    <property type="match status" value="4"/>
</dbReference>
<keyword evidence="3" id="KW-0677">Repeat</keyword>
<dbReference type="GO" id="GO:0019887">
    <property type="term" value="F:protein kinase regulator activity"/>
    <property type="evidence" value="ECO:0007669"/>
    <property type="project" value="TreeGrafter"/>
</dbReference>
<dbReference type="Pfam" id="PF24984">
    <property type="entry name" value="HEAT_EF3_GNC1"/>
    <property type="match status" value="1"/>
</dbReference>
<evidence type="ECO:0000259" key="5">
    <source>
        <dbReference type="SMART" id="SM01349"/>
    </source>
</evidence>
<dbReference type="GO" id="GO:0034198">
    <property type="term" value="P:cellular response to amino acid starvation"/>
    <property type="evidence" value="ECO:0007669"/>
    <property type="project" value="TreeGrafter"/>
</dbReference>
<feature type="repeat" description="HEAT" evidence="4">
    <location>
        <begin position="1631"/>
        <end position="1667"/>
    </location>
</feature>
<organism evidence="6 7">
    <name type="scientific">Oncorhynchus mykiss</name>
    <name type="common">Rainbow trout</name>
    <name type="synonym">Salmo gairdneri</name>
    <dbReference type="NCBI Taxonomy" id="8022"/>
    <lineage>
        <taxon>Eukaryota</taxon>
        <taxon>Metazoa</taxon>
        <taxon>Chordata</taxon>
        <taxon>Craniata</taxon>
        <taxon>Vertebrata</taxon>
        <taxon>Euteleostomi</taxon>
        <taxon>Actinopterygii</taxon>
        <taxon>Neopterygii</taxon>
        <taxon>Teleostei</taxon>
        <taxon>Protacanthopterygii</taxon>
        <taxon>Salmoniformes</taxon>
        <taxon>Salmonidae</taxon>
        <taxon>Salmoninae</taxon>
        <taxon>Oncorhynchus</taxon>
    </lineage>
</organism>
<dbReference type="GO" id="GO:0006417">
    <property type="term" value="P:regulation of translation"/>
    <property type="evidence" value="ECO:0007669"/>
    <property type="project" value="TreeGrafter"/>
</dbReference>
<sequence length="2526" mass="276504">MAADTQVSDTLKKFAVKVTTASVSERKEILGELKQCISGKELPEPAIKGLCKLFCLTPHRYRDAASRRALLSVIGLLAESQPEILATSLLHCLLNCGVISKNGAPSKSTGSAAFTGLAWTCLLVRSVFLAPEKRVGPIWKKLVEVQSLLLAEVVGGAQATALKSTLKNLSHLWKKNPGLADQYISTLLSLEQNPSSLALLGVCLDFCTTHKDMATVEKHKSAILDLYMKAVLMSKTRPHQHLLDKSGSLLRHVSHSEFKELLLPALQKAMLRSPENAMQTVSCLLASVTLDLSQYAMDIGKGIARSEGKLTAFGQKMSVLSGIGSCSHHAVSGTSSQTLSSAVAVLFIPYLQQEVHEGTLVHAVAMLSQWSGRLTVEVPKALLDWFKKAFTLKTSTSPVRHAYLQAMLAAFKGDTLGQVSDLVPLLLQTVEKAAAQNSQHALLSEGVAAAVLLSRLSLLETQTEAKLAVFWTLILDEKKPLFTTEKFLSQASEEALCTVIQLCERIFLDHSHRLTNGKSPMYHRATVAVLLSRSWRVRKRAQQTVKKLLSSLGGSGLAHGLLGELKVVINKHKVLPQEVLQTESGELSEVGKAYSPPRVLLEALCVVCSVAGQWNDTAEADKIAMEILVVTHHPSIVEARPGFWPHLLSSMNIKADEFIDKNLDDILPRLLQANADNQAIRNAVGALSGLSPIKLLPRVMVHVTQWLSNPALRQVTREEYAIMLTPEGELYDKSIIQSAQQESTKKGNMKRENKAYSYKEQIIELELQEEIKKKKGIKDELQLTSKQKEMMQAQLEKESSIRKRLQGLDMELQCAVGLLEAMLIQKPPQISWQLPGVLQVLLPLLHSPLAAPRLQQAFLDIGACLMPTELHYLAVLVGRVTLRLMKPECDLDEAWGQEDLETATQRTVGLLHMHTVPHREGKAGDMAPLSAPAFSFCFPLLNTVLRDSSGSTEETESMQVRTLQVINVHAQLRAEVDTTDILIDENGPELLPRFSMLLLLTRVISTAAPRLQVLASQCLTAVCASGGGEKGCALAEQDEIDVLLEALLSPCFSVRDAALRGLLEMEMALPTESTDANGLRVLRRLWVSRFDVEEEGRTLAEKLWQALCLELVPELCSLLIGDVTHHEEAVRTAGAEALSSAISEYRDQSPAVLGQLNELYHQKLYRPPPILDALGRVISEQPPDQWEARCGIALALNKLCQYLEEPQVQESVASCLPPLVPAIREDAGGMVRKLLQLLLESDKYAERKGAAYGLAGLVKGLGILALKQQDIMSTLTDAIQDKKNFRRREGALFAFEMLCNMLGKLFEPYVVHVLPHLLLCFGDGNQYVREAADDCAKAVMRNLSAHGVKLVLPSLLVALEEESWRTKAGSVELLGAMAYCAPKQLSSCLPSIVPKLTEVLTDSHVKVQNAGQQALRQIGSVIRNPEILAITPILLDALTDPSRKTQNCLQTLLDTKFVHFIDAPSLALIMPIVQRAFQDRSTDTRKMAAQIIGNMYSLTDQKDLSPYLPSVIPGLKASLLDPVPEVRTVSAKALGAMVKGMGESCFDDLMPWLMETLASEQSSVDRSGAAQGLAEVMAGLGVEKLDKLMPDVVQTASKVDIASHVRDGYIMMFIYLPLTFGDRFTPYVGPIIPCILKALADENEYVRDTALRAGQRIISMYAETAIALLLPELEQGLFDDLWRIRFSSVQLLGDLLFHISGVTGKMTTETASEDDNFGTAQSNKAIIGALGGERRNRVLSGLYMGRSDTQLVVRQASLHVWKIVVSNTPRTLREILPTLFTLLLGFLASDCPDKRTIAARTLGDLVRKLGEKILPEIIPILEEGLRSDKSDERQGVCIGLSEIMKSTSRDAVLIFSESLVPTVRKALCDPLEEVREAAAKTFEQLHATIGHQALDDILPALLKQLDDEETAEFALDGLKQVMAVKSRSVLPYLVPKLTAPPVNTRVLAFLSAVAGDALTRHLGVILPALYSSLKDKLGTEEGQQELASCQAVILSVEDEVGQRIIIEDLLEATRSPDAGLRQAAATILNGYFSRTRLDYSAHTRNLLSGLIRLLNDSNPEVLVQSWDAINSITKKLDAGSQLALIDDLHRDIRSVAADVKGQHLPGFCLPKKGVTCILPVLREGVLTGSPEQKEEAAKALGGVIKLTSPDALRPSVVNITGPLIRILGDRFAWSVKTSLLETLTLLLAKVGIALKPFLPQLQTTFLKALQDSSRAVRLRAAEALGQLVSIHSKVDPLFTEQLSAINNAEDSGVRETMLQALRFVIQGAGSKVDPAIRKNITTTLLSMLGHDEDATRMSSAGCVGELCAFLSEEELRSVLLQHVLADISGVDWMVRHGRSMALAIAVKSAPEQLCVEEYSSTVMETILANATADRIPIATSGIRAMGYLMRHHLRTEGASGSSQRIITQFVKCLQNQSSDIRLVSERVLWWVFKDKATPSLEPALIKPLVKSLLDNTKDKNTSVRAQSEHTIVSLLRLRQGEQTMQSVSAILDSASNDLLSDCHRRSLRKISSLPDSNEEIDDTILT</sequence>
<dbReference type="InterPro" id="IPR011989">
    <property type="entry name" value="ARM-like"/>
</dbReference>